<feature type="signal peptide" evidence="1">
    <location>
        <begin position="1"/>
        <end position="19"/>
    </location>
</feature>
<gene>
    <name evidence="2" type="ORF">PLXY2_LOCUS1861</name>
</gene>
<dbReference type="EMBL" id="CAJHNJ030000004">
    <property type="protein sequence ID" value="CAG9097150.1"/>
    <property type="molecule type" value="Genomic_DNA"/>
</dbReference>
<dbReference type="AlphaFoldDB" id="A0A8S4DEM4"/>
<evidence type="ECO:0000313" key="3">
    <source>
        <dbReference type="Proteomes" id="UP000653454"/>
    </source>
</evidence>
<reference evidence="2" key="1">
    <citation type="submission" date="2020-11" db="EMBL/GenBank/DDBJ databases">
        <authorList>
            <person name="Whiteford S."/>
        </authorList>
    </citation>
    <scope>NUCLEOTIDE SEQUENCE</scope>
</reference>
<accession>A0A8S4DEM4</accession>
<comment type="caution">
    <text evidence="2">The sequence shown here is derived from an EMBL/GenBank/DDBJ whole genome shotgun (WGS) entry which is preliminary data.</text>
</comment>
<organism evidence="2 3">
    <name type="scientific">Plutella xylostella</name>
    <name type="common">Diamondback moth</name>
    <name type="synonym">Plutella maculipennis</name>
    <dbReference type="NCBI Taxonomy" id="51655"/>
    <lineage>
        <taxon>Eukaryota</taxon>
        <taxon>Metazoa</taxon>
        <taxon>Ecdysozoa</taxon>
        <taxon>Arthropoda</taxon>
        <taxon>Hexapoda</taxon>
        <taxon>Insecta</taxon>
        <taxon>Pterygota</taxon>
        <taxon>Neoptera</taxon>
        <taxon>Endopterygota</taxon>
        <taxon>Lepidoptera</taxon>
        <taxon>Glossata</taxon>
        <taxon>Ditrysia</taxon>
        <taxon>Yponomeutoidea</taxon>
        <taxon>Plutellidae</taxon>
        <taxon>Plutella</taxon>
    </lineage>
</organism>
<name>A0A8S4DEM4_PLUXY</name>
<keyword evidence="1" id="KW-0732">Signal</keyword>
<sequence>MASLKLLFVLLLQLVFVLALPADNDHVELVNPLDNSKLSTTPALLVHMGTDGAAAPGAFAEGASPGGAAALGGCTNALCAQICRALGWGGGYCLSSTDCLCYR</sequence>
<keyword evidence="3" id="KW-1185">Reference proteome</keyword>
<protein>
    <submittedName>
        <fullName evidence="2">(diamondback moth) hypothetical protein</fullName>
    </submittedName>
</protein>
<proteinExistence type="predicted"/>
<dbReference type="Proteomes" id="UP000653454">
    <property type="component" value="Unassembled WGS sequence"/>
</dbReference>
<evidence type="ECO:0000256" key="1">
    <source>
        <dbReference type="SAM" id="SignalP"/>
    </source>
</evidence>
<feature type="chain" id="PRO_5035783800" evidence="1">
    <location>
        <begin position="20"/>
        <end position="103"/>
    </location>
</feature>
<evidence type="ECO:0000313" key="2">
    <source>
        <dbReference type="EMBL" id="CAG9097150.1"/>
    </source>
</evidence>